<evidence type="ECO:0000256" key="2">
    <source>
        <dbReference type="SAM" id="MobiDB-lite"/>
    </source>
</evidence>
<accession>A0ABD2XY84</accession>
<dbReference type="AlphaFoldDB" id="A0ABD2XY84"/>
<gene>
    <name evidence="3" type="ORF">ACH5RR_041677</name>
</gene>
<feature type="region of interest" description="Disordered" evidence="2">
    <location>
        <begin position="624"/>
        <end position="647"/>
    </location>
</feature>
<dbReference type="PANTHER" id="PTHR31071">
    <property type="entry name" value="GB|AAF24581.1"/>
    <property type="match status" value="1"/>
</dbReference>
<evidence type="ECO:0000256" key="1">
    <source>
        <dbReference type="SAM" id="Coils"/>
    </source>
</evidence>
<feature type="compositionally biased region" description="Basic and acidic residues" evidence="2">
    <location>
        <begin position="557"/>
        <end position="586"/>
    </location>
</feature>
<name>A0ABD2XY84_9GENT</name>
<reference evidence="3 4" key="1">
    <citation type="submission" date="2024-11" db="EMBL/GenBank/DDBJ databases">
        <title>A near-complete genome assembly of Cinchona calisaya.</title>
        <authorList>
            <person name="Lian D.C."/>
            <person name="Zhao X.W."/>
            <person name="Wei L."/>
        </authorList>
    </citation>
    <scope>NUCLEOTIDE SEQUENCE [LARGE SCALE GENOMIC DNA]</scope>
    <source>
        <tissue evidence="3">Nenye</tissue>
    </source>
</reference>
<protein>
    <submittedName>
        <fullName evidence="3">Uncharacterized protein</fullName>
    </submittedName>
</protein>
<keyword evidence="4" id="KW-1185">Reference proteome</keyword>
<dbReference type="PANTHER" id="PTHR31071:SF9">
    <property type="entry name" value="INTRACELLULAR PROTEIN TRANSPORT PROTEIN USO1-RELATED"/>
    <property type="match status" value="1"/>
</dbReference>
<sequence length="707" mass="80217">MKRGEKSGKGAAEKQENLGEKLKRVGKRGGHTTPVAPFWRIHLQLQLQLQQEQRNLPLLAAAHHHSGSGGFEIVEGAKDSNFKDSPFQFPCVSARKLGATLWELHHYKKLPLSKMHHQGGVGSIPPPPRIRRLHHQYHHQHHQHDLQHPDPSPSSPDLPGSASSLRRHVALLMQHHQPIERSNHALQPVSPASYGSSLEVAPYNPAVTPGSSMGFKGRIGDTSYSLKTSTELLKVLNRIWSLEEQHASNVSLVRALKKELDHARARIKELVRDQQADRHEIDELMKQIAEDKLARKSKEQDRINVAIQSVREELEDERKLRKRSESLHRKLARELHEVKVSFATALKELEKERKSRVLLEDLCDEFAWGIRDSEQELHALRQRCEKDWGERAGHDRLILHMSESWLDERMQMKLEPHHNLGSRVVDKLSSEIEAFLQSKQIANSNNNNHSPPRDVKCAKNPLGSTPLNVGVSAPQDEDDEEDDSVGSDSHCFELHKPSAVDLKSQEKDVEENRIDDRMKQNQTKKQLSSDDKTKTRSPAGLQVKFEEQMARAILHSESKDQCEDMEQGKSQERNPVEISISKKSEICEATEEGSSVRRNRPDGTPGSNSNYMIDNLIRSHYLLSESGNTHPEKDYGLASTSSSAWRGRASPVRQWTERLPSHELEISESSSKLPPNLKENTLKAKLMEARTRSQRSRSRLKGSKISF</sequence>
<dbReference type="EMBL" id="JBJUIK010000017">
    <property type="protein sequence ID" value="KAL3498945.1"/>
    <property type="molecule type" value="Genomic_DNA"/>
</dbReference>
<feature type="compositionally biased region" description="Basic and acidic residues" evidence="2">
    <location>
        <begin position="1"/>
        <end position="23"/>
    </location>
</feature>
<organism evidence="3 4">
    <name type="scientific">Cinchona calisaya</name>
    <dbReference type="NCBI Taxonomy" id="153742"/>
    <lineage>
        <taxon>Eukaryota</taxon>
        <taxon>Viridiplantae</taxon>
        <taxon>Streptophyta</taxon>
        <taxon>Embryophyta</taxon>
        <taxon>Tracheophyta</taxon>
        <taxon>Spermatophyta</taxon>
        <taxon>Magnoliopsida</taxon>
        <taxon>eudicotyledons</taxon>
        <taxon>Gunneridae</taxon>
        <taxon>Pentapetalae</taxon>
        <taxon>asterids</taxon>
        <taxon>lamiids</taxon>
        <taxon>Gentianales</taxon>
        <taxon>Rubiaceae</taxon>
        <taxon>Cinchonoideae</taxon>
        <taxon>Cinchoneae</taxon>
        <taxon>Cinchona</taxon>
    </lineage>
</organism>
<feature type="coiled-coil region" evidence="1">
    <location>
        <begin position="253"/>
        <end position="327"/>
    </location>
</feature>
<comment type="caution">
    <text evidence="3">The sequence shown here is derived from an EMBL/GenBank/DDBJ whole genome shotgun (WGS) entry which is preliminary data.</text>
</comment>
<feature type="region of interest" description="Disordered" evidence="2">
    <location>
        <begin position="1"/>
        <end position="31"/>
    </location>
</feature>
<feature type="region of interest" description="Disordered" evidence="2">
    <location>
        <begin position="686"/>
        <end position="707"/>
    </location>
</feature>
<feature type="compositionally biased region" description="Basic residues" evidence="2">
    <location>
        <begin position="692"/>
        <end position="707"/>
    </location>
</feature>
<feature type="region of interest" description="Disordered" evidence="2">
    <location>
        <begin position="136"/>
        <end position="162"/>
    </location>
</feature>
<dbReference type="InterPro" id="IPR043424">
    <property type="entry name" value="BLT-like"/>
</dbReference>
<feature type="compositionally biased region" description="Acidic residues" evidence="2">
    <location>
        <begin position="475"/>
        <end position="485"/>
    </location>
</feature>
<evidence type="ECO:0000313" key="3">
    <source>
        <dbReference type="EMBL" id="KAL3498945.1"/>
    </source>
</evidence>
<dbReference type="Proteomes" id="UP001630127">
    <property type="component" value="Unassembled WGS sequence"/>
</dbReference>
<feature type="region of interest" description="Disordered" evidence="2">
    <location>
        <begin position="557"/>
        <end position="612"/>
    </location>
</feature>
<proteinExistence type="predicted"/>
<feature type="region of interest" description="Disordered" evidence="2">
    <location>
        <begin position="442"/>
        <end position="539"/>
    </location>
</feature>
<feature type="compositionally biased region" description="Basic and acidic residues" evidence="2">
    <location>
        <begin position="490"/>
        <end position="519"/>
    </location>
</feature>
<keyword evidence="1" id="KW-0175">Coiled coil</keyword>
<evidence type="ECO:0000313" key="4">
    <source>
        <dbReference type="Proteomes" id="UP001630127"/>
    </source>
</evidence>